<feature type="repeat" description="PPR" evidence="2">
    <location>
        <begin position="544"/>
        <end position="578"/>
    </location>
</feature>
<feature type="repeat" description="PPR" evidence="2">
    <location>
        <begin position="438"/>
        <end position="472"/>
    </location>
</feature>
<evidence type="ECO:0000259" key="4">
    <source>
        <dbReference type="Pfam" id="PF17177"/>
    </source>
</evidence>
<feature type="compositionally biased region" description="Pro residues" evidence="3">
    <location>
        <begin position="55"/>
        <end position="73"/>
    </location>
</feature>
<evidence type="ECO:0000313" key="5">
    <source>
        <dbReference type="EMBL" id="JAT45137.1"/>
    </source>
</evidence>
<dbReference type="PANTHER" id="PTHR47003">
    <property type="entry name" value="OS01G0970900 PROTEIN"/>
    <property type="match status" value="1"/>
</dbReference>
<feature type="repeat" description="PPR" evidence="2">
    <location>
        <begin position="331"/>
        <end position="365"/>
    </location>
</feature>
<dbReference type="PROSITE" id="PS51375">
    <property type="entry name" value="PPR"/>
    <property type="match status" value="6"/>
</dbReference>
<dbReference type="GO" id="GO:0008380">
    <property type="term" value="P:RNA splicing"/>
    <property type="evidence" value="ECO:0007669"/>
    <property type="project" value="InterPro"/>
</dbReference>
<reference evidence="5" key="1">
    <citation type="submission" date="2015-07" db="EMBL/GenBank/DDBJ databases">
        <title>Transcriptome Assembly of Anthurium amnicola.</title>
        <authorList>
            <person name="Suzuki J."/>
        </authorList>
    </citation>
    <scope>NUCLEOTIDE SEQUENCE</scope>
</reference>
<dbReference type="InterPro" id="IPR002885">
    <property type="entry name" value="PPR_rpt"/>
</dbReference>
<dbReference type="PANTHER" id="PTHR47003:SF2">
    <property type="entry name" value="OS01G0970900 PROTEIN"/>
    <property type="match status" value="1"/>
</dbReference>
<feature type="repeat" description="PPR" evidence="2">
    <location>
        <begin position="403"/>
        <end position="437"/>
    </location>
</feature>
<keyword evidence="1" id="KW-0677">Repeat</keyword>
<feature type="repeat" description="PPR" evidence="2">
    <location>
        <begin position="296"/>
        <end position="330"/>
    </location>
</feature>
<dbReference type="InterPro" id="IPR011990">
    <property type="entry name" value="TPR-like_helical_dom_sf"/>
</dbReference>
<protein>
    <submittedName>
        <fullName evidence="5">Pentatricopeptide repeat-containing protein At3g48250, chloroplastic</fullName>
    </submittedName>
</protein>
<feature type="region of interest" description="Disordered" evidence="3">
    <location>
        <begin position="44"/>
        <end position="123"/>
    </location>
</feature>
<dbReference type="InterPro" id="IPR033443">
    <property type="entry name" value="PROP1-like_PPR_dom"/>
</dbReference>
<dbReference type="EMBL" id="GDJX01022799">
    <property type="protein sequence ID" value="JAT45137.1"/>
    <property type="molecule type" value="Transcribed_RNA"/>
</dbReference>
<evidence type="ECO:0000256" key="3">
    <source>
        <dbReference type="SAM" id="MobiDB-lite"/>
    </source>
</evidence>
<organism evidence="5">
    <name type="scientific">Anthurium amnicola</name>
    <dbReference type="NCBI Taxonomy" id="1678845"/>
    <lineage>
        <taxon>Eukaryota</taxon>
        <taxon>Viridiplantae</taxon>
        <taxon>Streptophyta</taxon>
        <taxon>Embryophyta</taxon>
        <taxon>Tracheophyta</taxon>
        <taxon>Spermatophyta</taxon>
        <taxon>Magnoliopsida</taxon>
        <taxon>Liliopsida</taxon>
        <taxon>Araceae</taxon>
        <taxon>Pothoideae</taxon>
        <taxon>Potheae</taxon>
        <taxon>Anthurium</taxon>
    </lineage>
</organism>
<feature type="domain" description="PROP1-like PPR" evidence="4">
    <location>
        <begin position="344"/>
        <end position="496"/>
    </location>
</feature>
<feature type="repeat" description="PPR" evidence="2">
    <location>
        <begin position="473"/>
        <end position="507"/>
    </location>
</feature>
<dbReference type="Gene3D" id="1.25.40.10">
    <property type="entry name" value="Tetratricopeptide repeat domain"/>
    <property type="match status" value="3"/>
</dbReference>
<dbReference type="AlphaFoldDB" id="A0A1D1XRX5"/>
<feature type="region of interest" description="Disordered" evidence="3">
    <location>
        <begin position="1"/>
        <end position="22"/>
    </location>
</feature>
<evidence type="ECO:0000256" key="1">
    <source>
        <dbReference type="ARBA" id="ARBA00022737"/>
    </source>
</evidence>
<accession>A0A1D1XRX5</accession>
<dbReference type="Pfam" id="PF01535">
    <property type="entry name" value="PPR"/>
    <property type="match status" value="2"/>
</dbReference>
<sequence length="660" mass="73299">RRAISAARCPLPAAPPTSGEMYRFSRRGEAALFSPSLRHRLLTSPAAVSAAAPPRLTPFPSPPPPPPPPPPLSHPHQATTPTPWRRSALFPFSSLPDPAPSLQHAPPDGDDDGNFPPPASGPPTQESVLYVLKLLDKSPPKALNFLHCVTTRYGFQPSAAVYNLMLRILGSGKEWAKDFWVVARKMREEGHAVDRGTYLTLLVSFKHQDMPEDASSLTQFQSQEEPMADEGIRAALEALSAAEEWDDAVGRKLEGVKLALSETAVTRMLTEIRDDPMKALGFFRWAERNPEKYQHGSAAYNSMARILGREGVIGEFWRLVEEMKRGGHNMDIDTYVKLSRRFQKSKMVRDAVQLYELMMDGPYKPSPKDCGRLLRQISLADEPDLDLVLRVVKKYEANGHSLSKAVYDGIHRSLTSVGKFDEAEQILEKMTGAGFVPDNITYSQLVYGLCKAKRLGEARKVLDDMEAAGCVPDLKTWTVLIQGHCSVGEVDKALTYFMDVIGKGCEADGDLLDVMVRGLCGKNRVSAAYTMALEMLERAHLKPWQATYKHLIKNLLGEGKFEEALKILSLMMCHNFPPYTEPFATYISKFGTIEDAREFLKALSPKSSPSSSTYLNVFKSFFKEGRHSEAQDLLFKCPHHIRKHADISKLFGSVKLGAAG</sequence>
<dbReference type="NCBIfam" id="TIGR00756">
    <property type="entry name" value="PPR"/>
    <property type="match status" value="5"/>
</dbReference>
<feature type="non-terminal residue" evidence="5">
    <location>
        <position position="1"/>
    </location>
</feature>
<gene>
    <name evidence="5" type="primary">At3g48250_1</name>
    <name evidence="5" type="ORF">g.30503</name>
</gene>
<dbReference type="Pfam" id="PF17177">
    <property type="entry name" value="PPR_long"/>
    <property type="match status" value="1"/>
</dbReference>
<dbReference type="InterPro" id="IPR044578">
    <property type="entry name" value="BIR6-like"/>
</dbReference>
<proteinExistence type="predicted"/>
<evidence type="ECO:0000256" key="2">
    <source>
        <dbReference type="PROSITE-ProRule" id="PRU00708"/>
    </source>
</evidence>
<name>A0A1D1XRX5_9ARAE</name>
<feature type="compositionally biased region" description="Low complexity" evidence="3">
    <location>
        <begin position="44"/>
        <end position="54"/>
    </location>
</feature>